<comment type="caution">
    <text evidence="4">The sequence shown here is derived from an EMBL/GenBank/DDBJ whole genome shotgun (WGS) entry which is preliminary data.</text>
</comment>
<dbReference type="AlphaFoldDB" id="A0A367ZPR0"/>
<dbReference type="InterPro" id="IPR002822">
    <property type="entry name" value="Ni_insertion"/>
</dbReference>
<dbReference type="PANTHER" id="PTHR36566">
    <property type="entry name" value="NICKEL INSERTION PROTEIN-RELATED"/>
    <property type="match status" value="1"/>
</dbReference>
<dbReference type="PANTHER" id="PTHR36566:SF1">
    <property type="entry name" value="PYRIDINIUM-3,5-BISTHIOCARBOXYLIC ACID MONONUCLEOTIDE NICKEL INSERTION PROTEIN"/>
    <property type="match status" value="1"/>
</dbReference>
<sequence length="555" mass="59622">MTTLYWDCFAGIAGNMAVGSLLDVGADPGRLRAALASLPFPEGPLELIIQETLKGGFRATYFNTVDDHPPESISGQASDHGPRHDHGRSSGHVHAHDHDHDREHNHDHNHDHNHGRDHERDHDHHHDHRGDHDHDHDLDHDHELGSHNERVAEHGRDRSRGRGQRQALPRRSRRAAASPAGHSSHAHHGRGLSEIRALLAAADLRPAARTAALACFQALAEAEARVHGTTVEKIHFHEVGARDSIADIVGAAVCLDDLGVTSVFVSPIHLGTGFITCDHGRLPVPAPATALLLQGYPVFADPAIVGELTTPTGAALIRGLAAQPGLPAGFTYQRVGHGCGRRQFALPNLLRAFLGDAARAGRQLETVTLLETNLDNVTGELLGHVLEQAMAAGALDVALTPVLMKKGRPGHRLTVMCAPSRAAALEDLLFRELPTLGIRRQMVTRAVLARESATIETSHGSLPGKRIREIDGKLRAVVEFDARRAAAARTGLSLRTFDEALQIVPVDAAAAPAPGGPSAKPRRTPGTSRTRSASRRRVPSCRRPGRSARPATAKP</sequence>
<keyword evidence="1 2" id="KW-0533">Nickel</keyword>
<dbReference type="GO" id="GO:0016151">
    <property type="term" value="F:nickel cation binding"/>
    <property type="evidence" value="ECO:0007669"/>
    <property type="project" value="UniProtKB-UniRule"/>
</dbReference>
<evidence type="ECO:0000256" key="3">
    <source>
        <dbReference type="SAM" id="MobiDB-lite"/>
    </source>
</evidence>
<dbReference type="Gene3D" id="3.30.70.1380">
    <property type="entry name" value="Transcriptional regulatory protein pf0864 domain like"/>
    <property type="match status" value="1"/>
</dbReference>
<dbReference type="Proteomes" id="UP000252355">
    <property type="component" value="Unassembled WGS sequence"/>
</dbReference>
<proteinExistence type="inferred from homology"/>
<evidence type="ECO:0000313" key="4">
    <source>
        <dbReference type="EMBL" id="RCK80118.1"/>
    </source>
</evidence>
<protein>
    <recommendedName>
        <fullName evidence="2">Putative nickel insertion protein</fullName>
    </recommendedName>
</protein>
<name>A0A367ZPR0_9BACT</name>
<dbReference type="NCBIfam" id="TIGR00299">
    <property type="entry name" value="nickel pincer cofactor biosynthesis protein LarC"/>
    <property type="match status" value="1"/>
</dbReference>
<dbReference type="HAMAP" id="MF_01074">
    <property type="entry name" value="LarC"/>
    <property type="match status" value="1"/>
</dbReference>
<organism evidence="4 5">
    <name type="scientific">Candidatus Ozemobacter sibiricus</name>
    <dbReference type="NCBI Taxonomy" id="2268124"/>
    <lineage>
        <taxon>Bacteria</taxon>
        <taxon>Candidatus Ozemobacteria</taxon>
        <taxon>Candidatus Ozemobacterales</taxon>
        <taxon>Candidatus Ozemobacteraceae</taxon>
        <taxon>Candidatus Ozemobacter</taxon>
    </lineage>
</organism>
<dbReference type="GO" id="GO:0016829">
    <property type="term" value="F:lyase activity"/>
    <property type="evidence" value="ECO:0007669"/>
    <property type="project" value="UniProtKB-UniRule"/>
</dbReference>
<comment type="similarity">
    <text evidence="2">Belongs to the LarC family.</text>
</comment>
<dbReference type="Pfam" id="PF01969">
    <property type="entry name" value="Ni_insertion"/>
    <property type="match status" value="1"/>
</dbReference>
<dbReference type="EMBL" id="QOQW01000008">
    <property type="protein sequence ID" value="RCK80118.1"/>
    <property type="molecule type" value="Genomic_DNA"/>
</dbReference>
<feature type="compositionally biased region" description="Basic and acidic residues" evidence="3">
    <location>
        <begin position="80"/>
        <end position="160"/>
    </location>
</feature>
<feature type="compositionally biased region" description="Basic residues" evidence="3">
    <location>
        <begin position="161"/>
        <end position="174"/>
    </location>
</feature>
<feature type="region of interest" description="Disordered" evidence="3">
    <location>
        <begin position="508"/>
        <end position="555"/>
    </location>
</feature>
<keyword evidence="2" id="KW-0456">Lyase</keyword>
<feature type="compositionally biased region" description="Low complexity" evidence="3">
    <location>
        <begin position="508"/>
        <end position="531"/>
    </location>
</feature>
<evidence type="ECO:0000313" key="5">
    <source>
        <dbReference type="Proteomes" id="UP000252355"/>
    </source>
</evidence>
<accession>A0A367ZPR0</accession>
<evidence type="ECO:0000256" key="1">
    <source>
        <dbReference type="ARBA" id="ARBA00022596"/>
    </source>
</evidence>
<reference evidence="4 5" key="1">
    <citation type="submission" date="2018-05" db="EMBL/GenBank/DDBJ databases">
        <title>A metagenomic window into the 2 km-deep terrestrial subsurface aquifer revealed taxonomically and functionally diverse microbial community comprising novel uncultured bacterial lineages.</title>
        <authorList>
            <person name="Kadnikov V.V."/>
            <person name="Mardanov A.V."/>
            <person name="Beletsky A.V."/>
            <person name="Banks D."/>
            <person name="Pimenov N.V."/>
            <person name="Frank Y.A."/>
            <person name="Karnachuk O.V."/>
            <person name="Ravin N.V."/>
        </authorList>
    </citation>
    <scope>NUCLEOTIDE SEQUENCE [LARGE SCALE GENOMIC DNA]</scope>
    <source>
        <strain evidence="4">BY5</strain>
    </source>
</reference>
<gene>
    <name evidence="4" type="ORF">OZSIB_3622</name>
</gene>
<evidence type="ECO:0000256" key="2">
    <source>
        <dbReference type="HAMAP-Rule" id="MF_01074"/>
    </source>
</evidence>
<feature type="compositionally biased region" description="Basic residues" evidence="3">
    <location>
        <begin position="532"/>
        <end position="546"/>
    </location>
</feature>
<feature type="region of interest" description="Disordered" evidence="3">
    <location>
        <begin position="64"/>
        <end position="190"/>
    </location>
</feature>